<keyword evidence="1 2" id="KW-0808">Transferase</keyword>
<sequence>MNLLINFITSTLMKVLLVTFGDINDPTNGYLIRVSTIYKCLSKEHDVTVIQFVNSKISSDNSNKKIINVEIGKNYLSYAVKIISKSISSIKLIKSHDKVVVEGSIFLPFIITAKLLRKIVIYDTHGSIVEVSKGLKGIKNFIFRRVIGGVLDSISTKLSDVVITVSEDDAQIFRKYTRNKQKVVVVRHAVDVENIPFYEVPHERVRKVIFVGNLHSVQNYEAVKIILKVAERVKDIEFIIVGDGRELFKDYPPNVKFLGKVPSLHEYYREADVCFIPLTTGTGVKTKVLECMAYGRPVITTMKGIEGLNNVEKLDGIYLISHAEDIDEYVRLMNSLVLNKQYYNLRKYIVEKHSINSVCKSLLLLV</sequence>
<dbReference type="EMBL" id="CP045483">
    <property type="protein sequence ID" value="QGR19744.1"/>
    <property type="molecule type" value="Genomic_DNA"/>
</dbReference>
<dbReference type="SUPFAM" id="SSF53756">
    <property type="entry name" value="UDP-Glycosyltransferase/glycogen phosphorylase"/>
    <property type="match status" value="1"/>
</dbReference>
<accession>A0A650CPH1</accession>
<dbReference type="Proteomes" id="UP000423396">
    <property type="component" value="Chromosome"/>
</dbReference>
<gene>
    <name evidence="2" type="ORF">D1868_06890</name>
</gene>
<dbReference type="Pfam" id="PF13692">
    <property type="entry name" value="Glyco_trans_1_4"/>
    <property type="match status" value="1"/>
</dbReference>
<proteinExistence type="predicted"/>
<evidence type="ECO:0000313" key="3">
    <source>
        <dbReference type="Proteomes" id="UP000423396"/>
    </source>
</evidence>
<dbReference type="AlphaFoldDB" id="A0A650CPH1"/>
<protein>
    <submittedName>
        <fullName evidence="2">Glycosyltransferase</fullName>
    </submittedName>
</protein>
<reference evidence="2 3" key="1">
    <citation type="submission" date="2019-10" db="EMBL/GenBank/DDBJ databases">
        <title>Genome Sequences from Six Type Strain Members of the Archaeal Family Sulfolobaceae: Acidianus ambivalens, Acidianus infernus, Metallosphaera prunae, Stygiolobus azoricus, Sulfolobus metallicus, and Sulfurisphaera ohwakuensis.</title>
        <authorList>
            <person name="Counts J.A."/>
            <person name="Kelly R.M."/>
        </authorList>
    </citation>
    <scope>NUCLEOTIDE SEQUENCE [LARGE SCALE GENOMIC DNA]</scope>
    <source>
        <strain evidence="2 3">FC6</strain>
    </source>
</reference>
<dbReference type="CDD" id="cd03801">
    <property type="entry name" value="GT4_PimA-like"/>
    <property type="match status" value="1"/>
</dbReference>
<name>A0A650CPH1_9CREN</name>
<organism evidence="2 3">
    <name type="scientific">Stygiolobus azoricus</name>
    <dbReference type="NCBI Taxonomy" id="41675"/>
    <lineage>
        <taxon>Archaea</taxon>
        <taxon>Thermoproteota</taxon>
        <taxon>Thermoprotei</taxon>
        <taxon>Sulfolobales</taxon>
        <taxon>Sulfolobaceae</taxon>
        <taxon>Stygiolobus</taxon>
    </lineage>
</organism>
<dbReference type="PANTHER" id="PTHR46401:SF2">
    <property type="entry name" value="GLYCOSYLTRANSFERASE WBBK-RELATED"/>
    <property type="match status" value="1"/>
</dbReference>
<evidence type="ECO:0000313" key="2">
    <source>
        <dbReference type="EMBL" id="QGR19744.1"/>
    </source>
</evidence>
<dbReference type="PANTHER" id="PTHR46401">
    <property type="entry name" value="GLYCOSYLTRANSFERASE WBBK-RELATED"/>
    <property type="match status" value="1"/>
</dbReference>
<evidence type="ECO:0000256" key="1">
    <source>
        <dbReference type="ARBA" id="ARBA00022679"/>
    </source>
</evidence>
<dbReference type="KEGG" id="sazo:D1868_06890"/>
<dbReference type="GO" id="GO:0016757">
    <property type="term" value="F:glycosyltransferase activity"/>
    <property type="evidence" value="ECO:0007669"/>
    <property type="project" value="TreeGrafter"/>
</dbReference>
<dbReference type="Gene3D" id="3.40.50.2000">
    <property type="entry name" value="Glycogen Phosphorylase B"/>
    <property type="match status" value="2"/>
</dbReference>
<keyword evidence="3" id="KW-1185">Reference proteome</keyword>